<dbReference type="Pfam" id="PF03323">
    <property type="entry name" value="GerA"/>
    <property type="match status" value="1"/>
</dbReference>
<dbReference type="EMBL" id="JAUSUO010000011">
    <property type="protein sequence ID" value="MDQ0344757.1"/>
    <property type="molecule type" value="Genomic_DNA"/>
</dbReference>
<comment type="similarity">
    <text evidence="2 4">Belongs to the GerABKA family.</text>
</comment>
<evidence type="ECO:0000256" key="4">
    <source>
        <dbReference type="PIRNR" id="PIRNR005690"/>
    </source>
</evidence>
<organism evidence="6 7">
    <name type="scientific">Lederbergia wuyishanensis</name>
    <dbReference type="NCBI Taxonomy" id="1347903"/>
    <lineage>
        <taxon>Bacteria</taxon>
        <taxon>Bacillati</taxon>
        <taxon>Bacillota</taxon>
        <taxon>Bacilli</taxon>
        <taxon>Bacillales</taxon>
        <taxon>Bacillaceae</taxon>
        <taxon>Lederbergia</taxon>
    </lineage>
</organism>
<name>A0ABU0D8Q3_9BACI</name>
<evidence type="ECO:0000256" key="5">
    <source>
        <dbReference type="SAM" id="Phobius"/>
    </source>
</evidence>
<keyword evidence="5" id="KW-1133">Transmembrane helix</keyword>
<keyword evidence="7" id="KW-1185">Reference proteome</keyword>
<dbReference type="PIRSF" id="PIRSF005690">
    <property type="entry name" value="GerBA"/>
    <property type="match status" value="1"/>
</dbReference>
<feature type="transmembrane region" description="Helical" evidence="5">
    <location>
        <begin position="294"/>
        <end position="316"/>
    </location>
</feature>
<dbReference type="Proteomes" id="UP001232343">
    <property type="component" value="Unassembled WGS sequence"/>
</dbReference>
<dbReference type="InterPro" id="IPR050768">
    <property type="entry name" value="UPF0353/GerABKA_families"/>
</dbReference>
<evidence type="ECO:0000256" key="2">
    <source>
        <dbReference type="ARBA" id="ARBA00005278"/>
    </source>
</evidence>
<sequence length="504" mass="57223">MSFFKNKSVSTVKNNFKKDILIFPTIEENLHYISKALYDTNDIKTRKINFHGIPGMIVYLETMVNSEELQRSVLMPLSQVNTIQTIDEIITSPDFTKTNQINIAVTSLLSGNSVLFLQNGPEFYIFKTLQTHLRSPEEPDNEKVVRGSHEGFVGILNINLNLIRSRIQNRQLKIEYYELGWESNTRVAIVYMEEIANREIVKEIKKRVTSISSDMIFSPGYIEEFIEDKPFSPFQQILYTERPDRVEAHLMEGRVAIFSEGTSDVSIMPVTFFAFFQTPDDFNIRFFSGSLFRLLRIFSFWGALTLPSIYIAIVSFHFEIIPNDVITVVKGSIENIPFPPFIEALIMAFTIELIREAGIRLPTPIGQTIGIVGGLIIGEAVVNAGLVSNTMVIVIALTAIMSFTIPSYEMSNTVRILTFPLMLASATLGFVGIVFCLMIILIHLCKLESLGTPYLAPFAPLKIPNLKDSIVRFPIWMLNKRPGNINPQKIKKQNPSREWDKDEK</sequence>
<evidence type="ECO:0000256" key="1">
    <source>
        <dbReference type="ARBA" id="ARBA00004141"/>
    </source>
</evidence>
<dbReference type="RefSeq" id="WP_244681265.1">
    <property type="nucleotide sequence ID" value="NZ_JALIRM010000004.1"/>
</dbReference>
<feature type="transmembrane region" description="Helical" evidence="5">
    <location>
        <begin position="417"/>
        <end position="444"/>
    </location>
</feature>
<protein>
    <submittedName>
        <fullName evidence="6">Spore germination protein KA</fullName>
    </submittedName>
</protein>
<dbReference type="PANTHER" id="PTHR22550">
    <property type="entry name" value="SPORE GERMINATION PROTEIN"/>
    <property type="match status" value="1"/>
</dbReference>
<evidence type="ECO:0000313" key="6">
    <source>
        <dbReference type="EMBL" id="MDQ0344757.1"/>
    </source>
</evidence>
<proteinExistence type="inferred from homology"/>
<keyword evidence="3 4" id="KW-0472">Membrane</keyword>
<evidence type="ECO:0000256" key="3">
    <source>
        <dbReference type="ARBA" id="ARBA00023136"/>
    </source>
</evidence>
<dbReference type="PANTHER" id="PTHR22550:SF5">
    <property type="entry name" value="LEUCINE ZIPPER PROTEIN 4"/>
    <property type="match status" value="1"/>
</dbReference>
<accession>A0ABU0D8Q3</accession>
<keyword evidence="5" id="KW-0812">Transmembrane</keyword>
<dbReference type="InterPro" id="IPR004995">
    <property type="entry name" value="Spore_Ger"/>
</dbReference>
<comment type="subcellular location">
    <subcellularLocation>
        <location evidence="4">Cell membrane</location>
    </subcellularLocation>
    <subcellularLocation>
        <location evidence="1">Membrane</location>
        <topology evidence="1">Multi-pass membrane protein</topology>
    </subcellularLocation>
</comment>
<comment type="caution">
    <text evidence="6">The sequence shown here is derived from an EMBL/GenBank/DDBJ whole genome shotgun (WGS) entry which is preliminary data.</text>
</comment>
<evidence type="ECO:0000313" key="7">
    <source>
        <dbReference type="Proteomes" id="UP001232343"/>
    </source>
</evidence>
<reference evidence="6 7" key="1">
    <citation type="submission" date="2023-07" db="EMBL/GenBank/DDBJ databases">
        <title>Genomic Encyclopedia of Type Strains, Phase IV (KMG-IV): sequencing the most valuable type-strain genomes for metagenomic binning, comparative biology and taxonomic classification.</title>
        <authorList>
            <person name="Goeker M."/>
        </authorList>
    </citation>
    <scope>NUCLEOTIDE SEQUENCE [LARGE SCALE GENOMIC DNA]</scope>
    <source>
        <strain evidence="6 7">DSM 27848</strain>
    </source>
</reference>
<gene>
    <name evidence="6" type="ORF">J2S14_003601</name>
</gene>
<feature type="transmembrane region" description="Helical" evidence="5">
    <location>
        <begin position="384"/>
        <end position="405"/>
    </location>
</feature>